<evidence type="ECO:0000256" key="1">
    <source>
        <dbReference type="SAM" id="MobiDB-lite"/>
    </source>
</evidence>
<evidence type="ECO:0000313" key="3">
    <source>
        <dbReference type="Proteomes" id="UP001232148"/>
    </source>
</evidence>
<proteinExistence type="predicted"/>
<feature type="region of interest" description="Disordered" evidence="1">
    <location>
        <begin position="108"/>
        <end position="166"/>
    </location>
</feature>
<organism evidence="2 3">
    <name type="scientific">Colletotrichum zoysiae</name>
    <dbReference type="NCBI Taxonomy" id="1216348"/>
    <lineage>
        <taxon>Eukaryota</taxon>
        <taxon>Fungi</taxon>
        <taxon>Dikarya</taxon>
        <taxon>Ascomycota</taxon>
        <taxon>Pezizomycotina</taxon>
        <taxon>Sordariomycetes</taxon>
        <taxon>Hypocreomycetidae</taxon>
        <taxon>Glomerellales</taxon>
        <taxon>Glomerellaceae</taxon>
        <taxon>Colletotrichum</taxon>
        <taxon>Colletotrichum graminicola species complex</taxon>
    </lineage>
</organism>
<accession>A0AAD9H8H6</accession>
<dbReference type="AlphaFoldDB" id="A0AAD9H8H6"/>
<dbReference type="EMBL" id="MU842997">
    <property type="protein sequence ID" value="KAK2023514.1"/>
    <property type="molecule type" value="Genomic_DNA"/>
</dbReference>
<protein>
    <submittedName>
        <fullName evidence="2">Uncharacterized protein</fullName>
    </submittedName>
</protein>
<feature type="compositionally biased region" description="Low complexity" evidence="1">
    <location>
        <begin position="147"/>
        <end position="156"/>
    </location>
</feature>
<dbReference type="Proteomes" id="UP001232148">
    <property type="component" value="Unassembled WGS sequence"/>
</dbReference>
<name>A0AAD9H8H6_9PEZI</name>
<evidence type="ECO:0000313" key="2">
    <source>
        <dbReference type="EMBL" id="KAK2023514.1"/>
    </source>
</evidence>
<reference evidence="2" key="1">
    <citation type="submission" date="2021-06" db="EMBL/GenBank/DDBJ databases">
        <title>Comparative genomics, transcriptomics and evolutionary studies reveal genomic signatures of adaptation to plant cell wall in hemibiotrophic fungi.</title>
        <authorList>
            <consortium name="DOE Joint Genome Institute"/>
            <person name="Baroncelli R."/>
            <person name="Diaz J.F."/>
            <person name="Benocci T."/>
            <person name="Peng M."/>
            <person name="Battaglia E."/>
            <person name="Haridas S."/>
            <person name="Andreopoulos W."/>
            <person name="Labutti K."/>
            <person name="Pangilinan J."/>
            <person name="Floch G.L."/>
            <person name="Makela M.R."/>
            <person name="Henrissat B."/>
            <person name="Grigoriev I.V."/>
            <person name="Crouch J.A."/>
            <person name="De Vries R.P."/>
            <person name="Sukno S.A."/>
            <person name="Thon M.R."/>
        </authorList>
    </citation>
    <scope>NUCLEOTIDE SEQUENCE</scope>
    <source>
        <strain evidence="2">MAFF235873</strain>
    </source>
</reference>
<sequence length="166" mass="18334">MRCVLEINRLYSASKHDVAGFVRTPKAQPVRFKEPISLCVRCCYFSSGAKPNRMVRPAWSGLSGCWWPLVFPRRQGLLARLRSPALSPTTIRLDIAPGMPSVLRSDQAKLQDAGGEGRGTAGPRNQPPNRRMPRSLIRARPTNRYTASGARSAASSIRHPGKTKKN</sequence>
<comment type="caution">
    <text evidence="2">The sequence shown here is derived from an EMBL/GenBank/DDBJ whole genome shotgun (WGS) entry which is preliminary data.</text>
</comment>
<gene>
    <name evidence="2" type="ORF">LX32DRAFT_142162</name>
</gene>
<keyword evidence="3" id="KW-1185">Reference proteome</keyword>